<dbReference type="Pfam" id="PF01151">
    <property type="entry name" value="ELO"/>
    <property type="match status" value="1"/>
</dbReference>
<dbReference type="PANTHER" id="PTHR11157:SF126">
    <property type="entry name" value="ELONGATION OF VERY LONG CHAIN FATTY ACIDS PROTEIN"/>
    <property type="match status" value="1"/>
</dbReference>
<evidence type="ECO:0000256" key="6">
    <source>
        <dbReference type="ARBA" id="ARBA00022832"/>
    </source>
</evidence>
<dbReference type="Proteomes" id="UP000835052">
    <property type="component" value="Unassembled WGS sequence"/>
</dbReference>
<accession>A0A8S1HM53</accession>
<feature type="transmembrane region" description="Helical" evidence="11">
    <location>
        <begin position="20"/>
        <end position="39"/>
    </location>
</feature>
<evidence type="ECO:0008006" key="15">
    <source>
        <dbReference type="Google" id="ProtNLM"/>
    </source>
</evidence>
<feature type="transmembrane region" description="Helical" evidence="11">
    <location>
        <begin position="145"/>
        <end position="167"/>
    </location>
</feature>
<dbReference type="GO" id="GO:0042761">
    <property type="term" value="P:very long-chain fatty acid biosynthetic process"/>
    <property type="evidence" value="ECO:0007669"/>
    <property type="project" value="TreeGrafter"/>
</dbReference>
<dbReference type="GO" id="GO:0005789">
    <property type="term" value="C:endoplasmic reticulum membrane"/>
    <property type="evidence" value="ECO:0007669"/>
    <property type="project" value="TreeGrafter"/>
</dbReference>
<name>A0A8S1HM53_9PELO</name>
<keyword evidence="9 11" id="KW-0472">Membrane</keyword>
<keyword evidence="3 11" id="KW-0444">Lipid biosynthesis</keyword>
<dbReference type="GO" id="GO:0030148">
    <property type="term" value="P:sphingolipid biosynthetic process"/>
    <property type="evidence" value="ECO:0007669"/>
    <property type="project" value="TreeGrafter"/>
</dbReference>
<dbReference type="GO" id="GO:0034626">
    <property type="term" value="P:fatty acid elongation, polyunsaturated fatty acid"/>
    <property type="evidence" value="ECO:0007669"/>
    <property type="project" value="TreeGrafter"/>
</dbReference>
<comment type="caution">
    <text evidence="13">The sequence shown here is derived from an EMBL/GenBank/DDBJ whole genome shotgun (WGS) entry which is preliminary data.</text>
</comment>
<evidence type="ECO:0000313" key="13">
    <source>
        <dbReference type="EMBL" id="CAD6196339.1"/>
    </source>
</evidence>
<dbReference type="EMBL" id="CAJGYM010000070">
    <property type="protein sequence ID" value="CAD6196339.1"/>
    <property type="molecule type" value="Genomic_DNA"/>
</dbReference>
<feature type="region of interest" description="Disordered" evidence="12">
    <location>
        <begin position="229"/>
        <end position="250"/>
    </location>
</feature>
<evidence type="ECO:0000256" key="2">
    <source>
        <dbReference type="ARBA" id="ARBA00005194"/>
    </source>
</evidence>
<evidence type="ECO:0000256" key="3">
    <source>
        <dbReference type="ARBA" id="ARBA00022516"/>
    </source>
</evidence>
<evidence type="ECO:0000256" key="4">
    <source>
        <dbReference type="ARBA" id="ARBA00022679"/>
    </source>
</evidence>
<evidence type="ECO:0000256" key="7">
    <source>
        <dbReference type="ARBA" id="ARBA00022989"/>
    </source>
</evidence>
<keyword evidence="14" id="KW-1185">Reference proteome</keyword>
<dbReference type="OrthoDB" id="434092at2759"/>
<reference evidence="13" key="1">
    <citation type="submission" date="2020-10" db="EMBL/GenBank/DDBJ databases">
        <authorList>
            <person name="Kikuchi T."/>
        </authorList>
    </citation>
    <scope>NUCLEOTIDE SEQUENCE</scope>
    <source>
        <strain evidence="13">NKZ352</strain>
    </source>
</reference>
<feature type="transmembrane region" description="Helical" evidence="11">
    <location>
        <begin position="114"/>
        <end position="133"/>
    </location>
</feature>
<comment type="pathway">
    <text evidence="2">Lipid metabolism; fatty acid biosynthesis.</text>
</comment>
<comment type="caution">
    <text evidence="11">Lacks conserved residue(s) required for the propagation of feature annotation.</text>
</comment>
<dbReference type="PANTHER" id="PTHR11157">
    <property type="entry name" value="FATTY ACID ACYL TRANSFERASE-RELATED"/>
    <property type="match status" value="1"/>
</dbReference>
<gene>
    <name evidence="13" type="ORF">CAUJ_LOCUS12254</name>
</gene>
<keyword evidence="10 11" id="KW-0275">Fatty acid biosynthesis</keyword>
<evidence type="ECO:0000256" key="9">
    <source>
        <dbReference type="ARBA" id="ARBA00023136"/>
    </source>
</evidence>
<evidence type="ECO:0000256" key="5">
    <source>
        <dbReference type="ARBA" id="ARBA00022692"/>
    </source>
</evidence>
<evidence type="ECO:0000256" key="11">
    <source>
        <dbReference type="RuleBase" id="RU361115"/>
    </source>
</evidence>
<dbReference type="GO" id="GO:0019367">
    <property type="term" value="P:fatty acid elongation, saturated fatty acid"/>
    <property type="evidence" value="ECO:0007669"/>
    <property type="project" value="TreeGrafter"/>
</dbReference>
<evidence type="ECO:0000256" key="12">
    <source>
        <dbReference type="SAM" id="MobiDB-lite"/>
    </source>
</evidence>
<dbReference type="AlphaFoldDB" id="A0A8S1HM53"/>
<comment type="subcellular location">
    <subcellularLocation>
        <location evidence="1">Membrane</location>
        <topology evidence="1">Multi-pass membrane protein</topology>
    </subcellularLocation>
</comment>
<feature type="transmembrane region" description="Helical" evidence="11">
    <location>
        <begin position="179"/>
        <end position="202"/>
    </location>
</feature>
<keyword evidence="4 11" id="KW-0808">Transferase</keyword>
<evidence type="ECO:0000256" key="10">
    <source>
        <dbReference type="ARBA" id="ARBA00023160"/>
    </source>
</evidence>
<feature type="compositionally biased region" description="Low complexity" evidence="12">
    <location>
        <begin position="231"/>
        <end position="244"/>
    </location>
</feature>
<proteinExistence type="inferred from homology"/>
<evidence type="ECO:0000256" key="8">
    <source>
        <dbReference type="ARBA" id="ARBA00023098"/>
    </source>
</evidence>
<organism evidence="13 14">
    <name type="scientific">Caenorhabditis auriculariae</name>
    <dbReference type="NCBI Taxonomy" id="2777116"/>
    <lineage>
        <taxon>Eukaryota</taxon>
        <taxon>Metazoa</taxon>
        <taxon>Ecdysozoa</taxon>
        <taxon>Nematoda</taxon>
        <taxon>Chromadorea</taxon>
        <taxon>Rhabditida</taxon>
        <taxon>Rhabditina</taxon>
        <taxon>Rhabditomorpha</taxon>
        <taxon>Rhabditoidea</taxon>
        <taxon>Rhabditidae</taxon>
        <taxon>Peloderinae</taxon>
        <taxon>Caenorhabditis</taxon>
    </lineage>
</organism>
<dbReference type="GO" id="GO:0009922">
    <property type="term" value="F:fatty acid elongase activity"/>
    <property type="evidence" value="ECO:0007669"/>
    <property type="project" value="InterPro"/>
</dbReference>
<keyword evidence="6 11" id="KW-0276">Fatty acid metabolism</keyword>
<dbReference type="GO" id="GO:0034625">
    <property type="term" value="P:fatty acid elongation, monounsaturated fatty acid"/>
    <property type="evidence" value="ECO:0007669"/>
    <property type="project" value="TreeGrafter"/>
</dbReference>
<protein>
    <recommendedName>
        <fullName evidence="15">Very-long-chain 3-oxoacyl-CoA synthase</fullName>
    </recommendedName>
</protein>
<comment type="similarity">
    <text evidence="11">Belongs to the ELO family.</text>
</comment>
<keyword evidence="8 11" id="KW-0443">Lipid metabolism</keyword>
<dbReference type="InterPro" id="IPR002076">
    <property type="entry name" value="ELO_fam"/>
</dbReference>
<evidence type="ECO:0000256" key="1">
    <source>
        <dbReference type="ARBA" id="ARBA00004141"/>
    </source>
</evidence>
<sequence>MGRTRPFHVLSPEVIPNWYYFNGIVQLTMAFLFLPEMFLAMSKGWTSSVCSTGSLYAGRISGTVAALWVVSKATDLLETLLLVMDGRRPLMIHVVHHAFSLLFAFTYHNYHFAFLRWIIFLNLCAHVILYAYLSPRPFCFLRPCWLTVCAAQMIQLIIPFVAVVTATKTLAQGEPCHASVFHLAVAQLGLAFFLVLFADFYYERIVKYGRQRKRLLREDRRKKEIVGMNIRSSQTQSCSARSSSENSDEQ</sequence>
<keyword evidence="5 11" id="KW-0812">Transmembrane</keyword>
<keyword evidence="7 11" id="KW-1133">Transmembrane helix</keyword>
<evidence type="ECO:0000313" key="14">
    <source>
        <dbReference type="Proteomes" id="UP000835052"/>
    </source>
</evidence>